<feature type="transmembrane region" description="Helical" evidence="5">
    <location>
        <begin position="27"/>
        <end position="48"/>
    </location>
</feature>
<dbReference type="Pfam" id="PF00001">
    <property type="entry name" value="7tm_1"/>
    <property type="match status" value="1"/>
</dbReference>
<dbReference type="PANTHER" id="PTHR46641:SF25">
    <property type="entry name" value="CNMAMIDE RECEPTOR-RELATED"/>
    <property type="match status" value="1"/>
</dbReference>
<evidence type="ECO:0000256" key="2">
    <source>
        <dbReference type="ARBA" id="ARBA00022692"/>
    </source>
</evidence>
<dbReference type="PANTHER" id="PTHR46641">
    <property type="entry name" value="FMRFAMIDE RECEPTOR-RELATED"/>
    <property type="match status" value="1"/>
</dbReference>
<dbReference type="PROSITE" id="PS00237">
    <property type="entry name" value="G_PROTEIN_RECEP_F1_1"/>
    <property type="match status" value="1"/>
</dbReference>
<keyword evidence="2 5" id="KW-0812">Transmembrane</keyword>
<dbReference type="GO" id="GO:0004930">
    <property type="term" value="F:G protein-coupled receptor activity"/>
    <property type="evidence" value="ECO:0007669"/>
    <property type="project" value="InterPro"/>
</dbReference>
<name>R7TT92_CAPTE</name>
<reference evidence="9" key="1">
    <citation type="submission" date="2012-12" db="EMBL/GenBank/DDBJ databases">
        <authorList>
            <person name="Hellsten U."/>
            <person name="Grimwood J."/>
            <person name="Chapman J.A."/>
            <person name="Shapiro H."/>
            <person name="Aerts A."/>
            <person name="Otillar R.P."/>
            <person name="Terry A.Y."/>
            <person name="Boore J.L."/>
            <person name="Simakov O."/>
            <person name="Marletaz F."/>
            <person name="Cho S.-J."/>
            <person name="Edsinger-Gonzales E."/>
            <person name="Havlak P."/>
            <person name="Kuo D.-H."/>
            <person name="Larsson T."/>
            <person name="Lv J."/>
            <person name="Arendt D."/>
            <person name="Savage R."/>
            <person name="Osoegawa K."/>
            <person name="de Jong P."/>
            <person name="Lindberg D.R."/>
            <person name="Seaver E.C."/>
            <person name="Weisblat D.A."/>
            <person name="Putnam N.H."/>
            <person name="Grigoriev I.V."/>
            <person name="Rokhsar D.S."/>
        </authorList>
    </citation>
    <scope>NUCLEOTIDE SEQUENCE</scope>
    <source>
        <strain evidence="9">I ESC-2004</strain>
    </source>
</reference>
<dbReference type="Proteomes" id="UP000014760">
    <property type="component" value="Unassembled WGS sequence"/>
</dbReference>
<dbReference type="EMBL" id="AMQN01012404">
    <property type="status" value="NOT_ANNOTATED_CDS"/>
    <property type="molecule type" value="Genomic_DNA"/>
</dbReference>
<accession>R7TT92</accession>
<keyword evidence="9" id="KW-1185">Reference proteome</keyword>
<feature type="non-terminal residue" evidence="7">
    <location>
        <position position="1"/>
    </location>
</feature>
<dbReference type="EMBL" id="KB309493">
    <property type="protein sequence ID" value="ELT94245.1"/>
    <property type="molecule type" value="Genomic_DNA"/>
</dbReference>
<evidence type="ECO:0000313" key="7">
    <source>
        <dbReference type="EMBL" id="ELT94245.1"/>
    </source>
</evidence>
<proteinExistence type="predicted"/>
<reference evidence="7 9" key="2">
    <citation type="journal article" date="2013" name="Nature">
        <title>Insights into bilaterian evolution from three spiralian genomes.</title>
        <authorList>
            <person name="Simakov O."/>
            <person name="Marletaz F."/>
            <person name="Cho S.J."/>
            <person name="Edsinger-Gonzales E."/>
            <person name="Havlak P."/>
            <person name="Hellsten U."/>
            <person name="Kuo D.H."/>
            <person name="Larsson T."/>
            <person name="Lv J."/>
            <person name="Arendt D."/>
            <person name="Savage R."/>
            <person name="Osoegawa K."/>
            <person name="de Jong P."/>
            <person name="Grimwood J."/>
            <person name="Chapman J.A."/>
            <person name="Shapiro H."/>
            <person name="Aerts A."/>
            <person name="Otillar R.P."/>
            <person name="Terry A.Y."/>
            <person name="Boore J.L."/>
            <person name="Grigoriev I.V."/>
            <person name="Lindberg D.R."/>
            <person name="Seaver E.C."/>
            <person name="Weisblat D.A."/>
            <person name="Putnam N.H."/>
            <person name="Rokhsar D.S."/>
        </authorList>
    </citation>
    <scope>NUCLEOTIDE SEQUENCE</scope>
    <source>
        <strain evidence="7 9">I ESC-2004</strain>
    </source>
</reference>
<protein>
    <recommendedName>
        <fullName evidence="6">G-protein coupled receptors family 1 profile domain-containing protein</fullName>
    </recommendedName>
</protein>
<sequence length="119" mass="13599">IAIGLVGNFFSFLVFSSKDMRSVSSNVYLLLLACSDSFYLISVLFAKILSVLKCIYFTNSAIDPYNNSIVWCSIFQFILDLCSNYSTSLILAFTMERFIAIYLPIRFKDLCTVRRARLI</sequence>
<dbReference type="InterPro" id="IPR000276">
    <property type="entry name" value="GPCR_Rhodpsn"/>
</dbReference>
<evidence type="ECO:0000256" key="5">
    <source>
        <dbReference type="SAM" id="Phobius"/>
    </source>
</evidence>
<comment type="subcellular location">
    <subcellularLocation>
        <location evidence="1">Membrane</location>
    </subcellularLocation>
</comment>
<dbReference type="AlphaFoldDB" id="R7TT92"/>
<dbReference type="PROSITE" id="PS50262">
    <property type="entry name" value="G_PROTEIN_RECEP_F1_2"/>
    <property type="match status" value="1"/>
</dbReference>
<evidence type="ECO:0000313" key="8">
    <source>
        <dbReference type="EnsemblMetazoa" id="CapteP27443"/>
    </source>
</evidence>
<dbReference type="HOGENOM" id="CLU_135412_1_1_1"/>
<dbReference type="STRING" id="283909.R7TT92"/>
<dbReference type="Gene3D" id="1.20.1070.10">
    <property type="entry name" value="Rhodopsin 7-helix transmembrane proteins"/>
    <property type="match status" value="1"/>
</dbReference>
<keyword evidence="3 5" id="KW-1133">Transmembrane helix</keyword>
<evidence type="ECO:0000256" key="1">
    <source>
        <dbReference type="ARBA" id="ARBA00004370"/>
    </source>
</evidence>
<evidence type="ECO:0000256" key="4">
    <source>
        <dbReference type="ARBA" id="ARBA00023136"/>
    </source>
</evidence>
<evidence type="ECO:0000256" key="3">
    <source>
        <dbReference type="ARBA" id="ARBA00022989"/>
    </source>
</evidence>
<feature type="non-terminal residue" evidence="7">
    <location>
        <position position="119"/>
    </location>
</feature>
<evidence type="ECO:0000313" key="9">
    <source>
        <dbReference type="Proteomes" id="UP000014760"/>
    </source>
</evidence>
<reference evidence="8" key="3">
    <citation type="submission" date="2015-06" db="UniProtKB">
        <authorList>
            <consortium name="EnsemblMetazoa"/>
        </authorList>
    </citation>
    <scope>IDENTIFICATION</scope>
</reference>
<dbReference type="InterPro" id="IPR052954">
    <property type="entry name" value="GPCR-Ligand_Int"/>
</dbReference>
<keyword evidence="4 5" id="KW-0472">Membrane</keyword>
<organism evidence="7">
    <name type="scientific">Capitella teleta</name>
    <name type="common">Polychaete worm</name>
    <dbReference type="NCBI Taxonomy" id="283909"/>
    <lineage>
        <taxon>Eukaryota</taxon>
        <taxon>Metazoa</taxon>
        <taxon>Spiralia</taxon>
        <taxon>Lophotrochozoa</taxon>
        <taxon>Annelida</taxon>
        <taxon>Polychaeta</taxon>
        <taxon>Sedentaria</taxon>
        <taxon>Scolecida</taxon>
        <taxon>Capitellidae</taxon>
        <taxon>Capitella</taxon>
    </lineage>
</organism>
<dbReference type="GO" id="GO:0016020">
    <property type="term" value="C:membrane"/>
    <property type="evidence" value="ECO:0007669"/>
    <property type="project" value="UniProtKB-SubCell"/>
</dbReference>
<gene>
    <name evidence="7" type="ORF">CAPTEDRAFT_27443</name>
</gene>
<dbReference type="EnsemblMetazoa" id="CapteT27443">
    <property type="protein sequence ID" value="CapteP27443"/>
    <property type="gene ID" value="CapteG27443"/>
</dbReference>
<dbReference type="SUPFAM" id="SSF81321">
    <property type="entry name" value="Family A G protein-coupled receptor-like"/>
    <property type="match status" value="1"/>
</dbReference>
<evidence type="ECO:0000259" key="6">
    <source>
        <dbReference type="PROSITE" id="PS50262"/>
    </source>
</evidence>
<dbReference type="InterPro" id="IPR017452">
    <property type="entry name" value="GPCR_Rhodpsn_7TM"/>
</dbReference>
<dbReference type="OrthoDB" id="9990906at2759"/>
<feature type="domain" description="G-protein coupled receptors family 1 profile" evidence="6">
    <location>
        <begin position="7"/>
        <end position="119"/>
    </location>
</feature>